<gene>
    <name evidence="3" type="ORF">FG384_05475</name>
</gene>
<reference evidence="3 4" key="1">
    <citation type="submission" date="2019-06" db="EMBL/GenBank/DDBJ databases">
        <title>Psychrobacillus vulpis sp. nov., a new species isolated from feces of a red fox that inhabits in The Tablas de Daimiel Natural Park, Albacete, Spain.</title>
        <authorList>
            <person name="Rodriguez M."/>
            <person name="Reina J.C."/>
            <person name="Bejar V."/>
            <person name="Llamas I."/>
        </authorList>
    </citation>
    <scope>NUCLEOTIDE SEQUENCE [LARGE SCALE GENOMIC DNA]</scope>
    <source>
        <strain evidence="3 4">Z8</strain>
    </source>
</reference>
<dbReference type="PROSITE" id="PS51782">
    <property type="entry name" value="LYSM"/>
    <property type="match status" value="1"/>
</dbReference>
<feature type="transmembrane region" description="Helical" evidence="1">
    <location>
        <begin position="7"/>
        <end position="27"/>
    </location>
</feature>
<organism evidence="3 4">
    <name type="scientific">Psychrobacillus vulpis</name>
    <dbReference type="NCBI Taxonomy" id="2325572"/>
    <lineage>
        <taxon>Bacteria</taxon>
        <taxon>Bacillati</taxon>
        <taxon>Bacillota</taxon>
        <taxon>Bacilli</taxon>
        <taxon>Bacillales</taxon>
        <taxon>Bacillaceae</taxon>
        <taxon>Psychrobacillus</taxon>
    </lineage>
</organism>
<dbReference type="RefSeq" id="WP_142641577.1">
    <property type="nucleotide sequence ID" value="NZ_VDGI01000003.1"/>
</dbReference>
<dbReference type="Gene3D" id="3.10.350.10">
    <property type="entry name" value="LysM domain"/>
    <property type="match status" value="1"/>
</dbReference>
<accession>A0A544TUC0</accession>
<name>A0A544TUC0_9BACI</name>
<dbReference type="SUPFAM" id="SSF54106">
    <property type="entry name" value="LysM domain"/>
    <property type="match status" value="1"/>
</dbReference>
<dbReference type="Pfam" id="PF01476">
    <property type="entry name" value="LysM"/>
    <property type="match status" value="1"/>
</dbReference>
<keyword evidence="1" id="KW-1133">Transmembrane helix</keyword>
<feature type="domain" description="LysM" evidence="2">
    <location>
        <begin position="36"/>
        <end position="85"/>
    </location>
</feature>
<evidence type="ECO:0000313" key="4">
    <source>
        <dbReference type="Proteomes" id="UP000316626"/>
    </source>
</evidence>
<protein>
    <submittedName>
        <fullName evidence="3">LysM peptidoglycan-binding domain-containing protein</fullName>
    </submittedName>
</protein>
<dbReference type="Proteomes" id="UP000316626">
    <property type="component" value="Unassembled WGS sequence"/>
</dbReference>
<dbReference type="InterPro" id="IPR036779">
    <property type="entry name" value="LysM_dom_sf"/>
</dbReference>
<dbReference type="SMART" id="SM00257">
    <property type="entry name" value="LysM"/>
    <property type="match status" value="1"/>
</dbReference>
<evidence type="ECO:0000313" key="3">
    <source>
        <dbReference type="EMBL" id="TQR21046.1"/>
    </source>
</evidence>
<keyword evidence="1" id="KW-0472">Membrane</keyword>
<proteinExistence type="predicted"/>
<dbReference type="OrthoDB" id="2679564at2"/>
<dbReference type="AlphaFoldDB" id="A0A544TUC0"/>
<keyword evidence="4" id="KW-1185">Reference proteome</keyword>
<sequence>MDILKKNYFLTIFLGLSISFIMTIVIFNTNLEKEDYRITIEHGDSLWTLAEKFGTEEPKESWINQVMTLNNLHSAHIKAGDVLTIPKGKKEQFQFDHKTELAGDSQ</sequence>
<dbReference type="EMBL" id="VDGI01000003">
    <property type="protein sequence ID" value="TQR21046.1"/>
    <property type="molecule type" value="Genomic_DNA"/>
</dbReference>
<keyword evidence="1" id="KW-0812">Transmembrane</keyword>
<comment type="caution">
    <text evidence="3">The sequence shown here is derived from an EMBL/GenBank/DDBJ whole genome shotgun (WGS) entry which is preliminary data.</text>
</comment>
<dbReference type="InterPro" id="IPR018392">
    <property type="entry name" value="LysM"/>
</dbReference>
<evidence type="ECO:0000259" key="2">
    <source>
        <dbReference type="PROSITE" id="PS51782"/>
    </source>
</evidence>
<evidence type="ECO:0000256" key="1">
    <source>
        <dbReference type="SAM" id="Phobius"/>
    </source>
</evidence>